<comment type="caution">
    <text evidence="4">The sequence shown here is derived from an EMBL/GenBank/DDBJ whole genome shotgun (WGS) entry which is preliminary data.</text>
</comment>
<reference evidence="4" key="2">
    <citation type="journal article" date="2022" name="Microbiol. Resour. Announc.">
        <title>Metagenome Sequencing to Explore Phylogenomics of Terrestrial Cyanobacteria.</title>
        <authorList>
            <person name="Ward R.D."/>
            <person name="Stajich J.E."/>
            <person name="Johansen J.R."/>
            <person name="Huntemann M."/>
            <person name="Clum A."/>
            <person name="Foster B."/>
            <person name="Foster B."/>
            <person name="Roux S."/>
            <person name="Palaniappan K."/>
            <person name="Varghese N."/>
            <person name="Mukherjee S."/>
            <person name="Reddy T.B.K."/>
            <person name="Daum C."/>
            <person name="Copeland A."/>
            <person name="Chen I.A."/>
            <person name="Ivanova N.N."/>
            <person name="Kyrpides N.C."/>
            <person name="Shapiro N."/>
            <person name="Eloe-Fadrosh E.A."/>
            <person name="Pietrasiak N."/>
        </authorList>
    </citation>
    <scope>NUCLEOTIDE SEQUENCE</scope>
    <source>
        <strain evidence="4">CPER-KK1</strain>
    </source>
</reference>
<feature type="domain" description="Response regulatory" evidence="3">
    <location>
        <begin position="9"/>
        <end position="124"/>
    </location>
</feature>
<dbReference type="PANTHER" id="PTHR44591:SF3">
    <property type="entry name" value="RESPONSE REGULATORY DOMAIN-CONTAINING PROTEIN"/>
    <property type="match status" value="1"/>
</dbReference>
<accession>A0A951U8R0</accession>
<evidence type="ECO:0000259" key="3">
    <source>
        <dbReference type="PROSITE" id="PS50110"/>
    </source>
</evidence>
<dbReference type="Gene3D" id="3.40.50.2300">
    <property type="match status" value="1"/>
</dbReference>
<evidence type="ECO:0000256" key="2">
    <source>
        <dbReference type="PROSITE-ProRule" id="PRU00169"/>
    </source>
</evidence>
<dbReference type="Pfam" id="PF00072">
    <property type="entry name" value="Response_reg"/>
    <property type="match status" value="1"/>
</dbReference>
<reference evidence="4" key="1">
    <citation type="submission" date="2021-05" db="EMBL/GenBank/DDBJ databases">
        <authorList>
            <person name="Pietrasiak N."/>
            <person name="Ward R."/>
            <person name="Stajich J.E."/>
            <person name="Kurbessoian T."/>
        </authorList>
    </citation>
    <scope>NUCLEOTIDE SEQUENCE</scope>
    <source>
        <strain evidence="4">CPER-KK1</strain>
    </source>
</reference>
<evidence type="ECO:0000256" key="1">
    <source>
        <dbReference type="ARBA" id="ARBA00022553"/>
    </source>
</evidence>
<name>A0A951U8R0_9CYAN</name>
<sequence>MSLQSNQPTILAVDDSTAMQEIIKQAIANEYNVLVADSAVDALSLIYHQPIAMFLLDVSLPGVDGLDLCRTLRTLPKFCNLPIIMITARDKAFDKVKGRLAGATEYLTKPFDAQELRESCRKLLNSKNAVTVKEND</sequence>
<dbReference type="EMBL" id="JAHHIF010000006">
    <property type="protein sequence ID" value="MBW4544050.1"/>
    <property type="molecule type" value="Genomic_DNA"/>
</dbReference>
<feature type="modified residue" description="4-aspartylphosphate" evidence="2">
    <location>
        <position position="57"/>
    </location>
</feature>
<organism evidence="4 5">
    <name type="scientific">Symplocastrum torsivum CPER-KK1</name>
    <dbReference type="NCBI Taxonomy" id="450513"/>
    <lineage>
        <taxon>Bacteria</taxon>
        <taxon>Bacillati</taxon>
        <taxon>Cyanobacteriota</taxon>
        <taxon>Cyanophyceae</taxon>
        <taxon>Oscillatoriophycideae</taxon>
        <taxon>Oscillatoriales</taxon>
        <taxon>Microcoleaceae</taxon>
        <taxon>Symplocastrum</taxon>
    </lineage>
</organism>
<dbReference type="PROSITE" id="PS50110">
    <property type="entry name" value="RESPONSE_REGULATORY"/>
    <property type="match status" value="1"/>
</dbReference>
<protein>
    <submittedName>
        <fullName evidence="4">Response regulator</fullName>
    </submittedName>
</protein>
<gene>
    <name evidence="4" type="ORF">KME25_06360</name>
</gene>
<dbReference type="SMART" id="SM00448">
    <property type="entry name" value="REC"/>
    <property type="match status" value="1"/>
</dbReference>
<dbReference type="AlphaFoldDB" id="A0A951U8R0"/>
<dbReference type="GO" id="GO:0000160">
    <property type="term" value="P:phosphorelay signal transduction system"/>
    <property type="evidence" value="ECO:0007669"/>
    <property type="project" value="InterPro"/>
</dbReference>
<dbReference type="InterPro" id="IPR001789">
    <property type="entry name" value="Sig_transdc_resp-reg_receiver"/>
</dbReference>
<keyword evidence="1 2" id="KW-0597">Phosphoprotein</keyword>
<dbReference type="InterPro" id="IPR011006">
    <property type="entry name" value="CheY-like_superfamily"/>
</dbReference>
<evidence type="ECO:0000313" key="5">
    <source>
        <dbReference type="Proteomes" id="UP000753908"/>
    </source>
</evidence>
<dbReference type="PANTHER" id="PTHR44591">
    <property type="entry name" value="STRESS RESPONSE REGULATOR PROTEIN 1"/>
    <property type="match status" value="1"/>
</dbReference>
<dbReference type="SUPFAM" id="SSF52172">
    <property type="entry name" value="CheY-like"/>
    <property type="match status" value="1"/>
</dbReference>
<proteinExistence type="predicted"/>
<dbReference type="Proteomes" id="UP000753908">
    <property type="component" value="Unassembled WGS sequence"/>
</dbReference>
<dbReference type="InterPro" id="IPR050595">
    <property type="entry name" value="Bact_response_regulator"/>
</dbReference>
<evidence type="ECO:0000313" key="4">
    <source>
        <dbReference type="EMBL" id="MBW4544050.1"/>
    </source>
</evidence>